<evidence type="ECO:0000256" key="1">
    <source>
        <dbReference type="SAM" id="Phobius"/>
    </source>
</evidence>
<name>A0A073JWE7_9BACI</name>
<proteinExistence type="predicted"/>
<dbReference type="EMBL" id="JOTN01000013">
    <property type="protein sequence ID" value="KEK18571.1"/>
    <property type="molecule type" value="Genomic_DNA"/>
</dbReference>
<evidence type="ECO:0000313" key="3">
    <source>
        <dbReference type="Proteomes" id="UP000027822"/>
    </source>
</evidence>
<feature type="transmembrane region" description="Helical" evidence="1">
    <location>
        <begin position="20"/>
        <end position="50"/>
    </location>
</feature>
<protein>
    <submittedName>
        <fullName evidence="2">Uncharacterized protein</fullName>
    </submittedName>
</protein>
<dbReference type="OrthoDB" id="2904927at2"/>
<gene>
    <name evidence="2" type="ORF">BAMA_04735</name>
</gene>
<dbReference type="AlphaFoldDB" id="A0A073JWE7"/>
<feature type="transmembrane region" description="Helical" evidence="1">
    <location>
        <begin position="88"/>
        <end position="112"/>
    </location>
</feature>
<keyword evidence="1" id="KW-1133">Transmembrane helix</keyword>
<organism evidence="2 3">
    <name type="scientific">Bacillus manliponensis</name>
    <dbReference type="NCBI Taxonomy" id="574376"/>
    <lineage>
        <taxon>Bacteria</taxon>
        <taxon>Bacillati</taxon>
        <taxon>Bacillota</taxon>
        <taxon>Bacilli</taxon>
        <taxon>Bacillales</taxon>
        <taxon>Bacillaceae</taxon>
        <taxon>Bacillus</taxon>
        <taxon>Bacillus cereus group</taxon>
    </lineage>
</organism>
<keyword evidence="3" id="KW-1185">Reference proteome</keyword>
<accession>A0A073JWE7</accession>
<sequence length="125" mass="14342">MKFLEEYRYLRKSLMFGYSVIVLGLALGVVFDSLIFVALIALVLAVRYALISISPHVKKSLPIWATFDAIEKVINRRASNRFRFFGGFWASLALGVLIALTKGTLISFFILLKETEVFFRFRKRV</sequence>
<evidence type="ECO:0000313" key="2">
    <source>
        <dbReference type="EMBL" id="KEK18571.1"/>
    </source>
</evidence>
<keyword evidence="1" id="KW-0472">Membrane</keyword>
<dbReference type="Proteomes" id="UP000027822">
    <property type="component" value="Unassembled WGS sequence"/>
</dbReference>
<reference evidence="2 3" key="1">
    <citation type="submission" date="2014-06" db="EMBL/GenBank/DDBJ databases">
        <title>Draft genome sequence of Bacillus manliponensis JCM 15802 (MCCC 1A00708).</title>
        <authorList>
            <person name="Lai Q."/>
            <person name="Liu Y."/>
            <person name="Shao Z."/>
        </authorList>
    </citation>
    <scope>NUCLEOTIDE SEQUENCE [LARGE SCALE GENOMIC DNA]</scope>
    <source>
        <strain evidence="2 3">JCM 15802</strain>
    </source>
</reference>
<keyword evidence="1" id="KW-0812">Transmembrane</keyword>
<comment type="caution">
    <text evidence="2">The sequence shown here is derived from an EMBL/GenBank/DDBJ whole genome shotgun (WGS) entry which is preliminary data.</text>
</comment>
<dbReference type="RefSeq" id="WP_034640632.1">
    <property type="nucleotide sequence ID" value="NZ_CBCSJC010000014.1"/>
</dbReference>